<dbReference type="RefSeq" id="WP_138520189.1">
    <property type="nucleotide sequence ID" value="NZ_JAOCBK010000001.1"/>
</dbReference>
<dbReference type="InterPro" id="IPR009057">
    <property type="entry name" value="Homeodomain-like_sf"/>
</dbReference>
<evidence type="ECO:0000259" key="5">
    <source>
        <dbReference type="PROSITE" id="PS01124"/>
    </source>
</evidence>
<keyword evidence="2" id="KW-0238">DNA-binding</keyword>
<evidence type="ECO:0000256" key="1">
    <source>
        <dbReference type="ARBA" id="ARBA00023015"/>
    </source>
</evidence>
<dbReference type="PROSITE" id="PS01124">
    <property type="entry name" value="HTH_ARAC_FAMILY_2"/>
    <property type="match status" value="1"/>
</dbReference>
<dbReference type="PANTHER" id="PTHR46796:SF12">
    <property type="entry name" value="HTH-TYPE DNA-BINDING TRANSCRIPTIONAL ACTIVATOR EUTR"/>
    <property type="match status" value="1"/>
</dbReference>
<keyword evidence="7" id="KW-1185">Reference proteome</keyword>
<dbReference type="SUPFAM" id="SSF46689">
    <property type="entry name" value="Homeodomain-like"/>
    <property type="match status" value="1"/>
</dbReference>
<protein>
    <submittedName>
        <fullName evidence="6">HTH-type transcriptional regulator EutR</fullName>
    </submittedName>
</protein>
<keyword evidence="1" id="KW-0805">Transcription regulation</keyword>
<dbReference type="GO" id="GO:0003700">
    <property type="term" value="F:DNA-binding transcription factor activity"/>
    <property type="evidence" value="ECO:0007669"/>
    <property type="project" value="InterPro"/>
</dbReference>
<organism evidence="6 7">
    <name type="scientific">Pseudomonas nicosulfuronedens</name>
    <dbReference type="NCBI Taxonomy" id="2571105"/>
    <lineage>
        <taxon>Bacteria</taxon>
        <taxon>Pseudomonadati</taxon>
        <taxon>Pseudomonadota</taxon>
        <taxon>Gammaproteobacteria</taxon>
        <taxon>Pseudomonadales</taxon>
        <taxon>Pseudomonadaceae</taxon>
        <taxon>Pseudomonas</taxon>
    </lineage>
</organism>
<dbReference type="GO" id="GO:0043565">
    <property type="term" value="F:sequence-specific DNA binding"/>
    <property type="evidence" value="ECO:0007669"/>
    <property type="project" value="InterPro"/>
</dbReference>
<dbReference type="NCBIfam" id="NF007522">
    <property type="entry name" value="PRK10130.1"/>
    <property type="match status" value="1"/>
</dbReference>
<sequence>MSSKKREIDLHHLWQEQGTGGPAQEPLGRSECVRLRRTEDVYAHACHITAWQQLYDQLRPGAFQGELDEVWLKGLQFFRERTSHALHQSCMVWPGAFWFGIPFATQAQGYIGRRQIDTESIAVRPGGREFELSTPDDYGILGLVVDRGLLQEQLEFQGQAQTLCLLEEHTVLHLDAAHKQRLCMYIDEALEVAAKAPASMGTPAVGKQLSHELLLVLLAALQGAQTVDLDCSVTSLRKRQIVSRAREYVLDNPSDHVTVLDLCQRLHVSQRTLQNCFLEVIGRSPMNYLKAVRLNAVHRELGSPYSTFNTVQDAAMAWGFWHMGQFSRDYLTHFGARPSHTLAERARLSTAW</sequence>
<dbReference type="OrthoDB" id="6003540at2"/>
<feature type="domain" description="HTH araC/xylS-type" evidence="5">
    <location>
        <begin position="243"/>
        <end position="344"/>
    </location>
</feature>
<evidence type="ECO:0000256" key="2">
    <source>
        <dbReference type="ARBA" id="ARBA00023125"/>
    </source>
</evidence>
<comment type="function">
    <text evidence="4">Regulatory protein of the TOL plasmid xyl operons. XylS activates the xylXYZLTEGFJQKIH operon required for the degradation of toluene, m-xylene and p-xylene.</text>
</comment>
<dbReference type="Proteomes" id="UP000306635">
    <property type="component" value="Unassembled WGS sequence"/>
</dbReference>
<name>A0A5R9RBJ8_9PSED</name>
<keyword evidence="3" id="KW-0804">Transcription</keyword>
<proteinExistence type="predicted"/>
<gene>
    <name evidence="6" type="primary">eutR</name>
    <name evidence="6" type="ORF">FAS41_03055</name>
</gene>
<accession>A0A5R9RBJ8</accession>
<dbReference type="InterPro" id="IPR018060">
    <property type="entry name" value="HTH_AraC"/>
</dbReference>
<dbReference type="Gene3D" id="1.10.10.60">
    <property type="entry name" value="Homeodomain-like"/>
    <property type="match status" value="1"/>
</dbReference>
<evidence type="ECO:0000313" key="6">
    <source>
        <dbReference type="EMBL" id="TLX80643.1"/>
    </source>
</evidence>
<dbReference type="PANTHER" id="PTHR46796">
    <property type="entry name" value="HTH-TYPE TRANSCRIPTIONAL ACTIVATOR RHAS-RELATED"/>
    <property type="match status" value="1"/>
</dbReference>
<dbReference type="EMBL" id="SWDV01000002">
    <property type="protein sequence ID" value="TLX80643.1"/>
    <property type="molecule type" value="Genomic_DNA"/>
</dbReference>
<dbReference type="Pfam" id="PF12833">
    <property type="entry name" value="HTH_18"/>
    <property type="match status" value="1"/>
</dbReference>
<dbReference type="AlphaFoldDB" id="A0A5R9RBJ8"/>
<evidence type="ECO:0000313" key="7">
    <source>
        <dbReference type="Proteomes" id="UP000306635"/>
    </source>
</evidence>
<evidence type="ECO:0000256" key="4">
    <source>
        <dbReference type="ARBA" id="ARBA00037345"/>
    </source>
</evidence>
<comment type="caution">
    <text evidence="6">The sequence shown here is derived from an EMBL/GenBank/DDBJ whole genome shotgun (WGS) entry which is preliminary data.</text>
</comment>
<dbReference type="SMART" id="SM00342">
    <property type="entry name" value="HTH_ARAC"/>
    <property type="match status" value="1"/>
</dbReference>
<reference evidence="6 7" key="1">
    <citation type="submission" date="2019-04" db="EMBL/GenBank/DDBJ databases">
        <authorList>
            <person name="Li M."/>
        </authorList>
    </citation>
    <scope>NUCLEOTIDE SEQUENCE [LARGE SCALE GENOMIC DNA]</scope>
    <source>
        <strain evidence="6 7">LAM1902</strain>
    </source>
</reference>
<evidence type="ECO:0000256" key="3">
    <source>
        <dbReference type="ARBA" id="ARBA00023163"/>
    </source>
</evidence>
<dbReference type="InterPro" id="IPR050204">
    <property type="entry name" value="AraC_XylS_family_regulators"/>
</dbReference>